<feature type="compositionally biased region" description="Basic and acidic residues" evidence="3">
    <location>
        <begin position="297"/>
        <end position="312"/>
    </location>
</feature>
<dbReference type="EMBL" id="JARKNE010000005">
    <property type="protein sequence ID" value="KAK5832061.1"/>
    <property type="molecule type" value="Genomic_DNA"/>
</dbReference>
<dbReference type="InterPro" id="IPR053932">
    <property type="entry name" value="GeBP-like_DBD"/>
</dbReference>
<feature type="region of interest" description="Disordered" evidence="3">
    <location>
        <begin position="267"/>
        <end position="314"/>
    </location>
</feature>
<dbReference type="PANTHER" id="PTHR35689">
    <property type="entry name" value="EARLY ENDOSOME ANTIGEN"/>
    <property type="match status" value="1"/>
</dbReference>
<evidence type="ECO:0000313" key="5">
    <source>
        <dbReference type="EMBL" id="KAK5832061.1"/>
    </source>
</evidence>
<comment type="similarity">
    <text evidence="1">Belongs to the GeBP family.</text>
</comment>
<evidence type="ECO:0000313" key="6">
    <source>
        <dbReference type="Proteomes" id="UP001358586"/>
    </source>
</evidence>
<feature type="coiled-coil region" evidence="2">
    <location>
        <begin position="74"/>
        <end position="157"/>
    </location>
</feature>
<feature type="region of interest" description="Disordered" evidence="3">
    <location>
        <begin position="370"/>
        <end position="411"/>
    </location>
</feature>
<feature type="coiled-coil region" evidence="2">
    <location>
        <begin position="223"/>
        <end position="257"/>
    </location>
</feature>
<dbReference type="Pfam" id="PF04504">
    <property type="entry name" value="GeBP-like_DBD"/>
    <property type="match status" value="1"/>
</dbReference>
<proteinExistence type="inferred from homology"/>
<evidence type="ECO:0000259" key="4">
    <source>
        <dbReference type="Pfam" id="PF04504"/>
    </source>
</evidence>
<dbReference type="PANTHER" id="PTHR35689:SF1">
    <property type="entry name" value="EARLY ENDOSOME ANTIGEN"/>
    <property type="match status" value="1"/>
</dbReference>
<feature type="compositionally biased region" description="Acidic residues" evidence="3">
    <location>
        <begin position="370"/>
        <end position="382"/>
    </location>
</feature>
<reference evidence="5 6" key="1">
    <citation type="submission" date="2023-03" db="EMBL/GenBank/DDBJ databases">
        <title>WGS of Gossypium arboreum.</title>
        <authorList>
            <person name="Yu D."/>
        </authorList>
    </citation>
    <scope>NUCLEOTIDE SEQUENCE [LARGE SCALE GENOMIC DNA]</scope>
    <source>
        <tissue evidence="5">Leaf</tissue>
    </source>
</reference>
<protein>
    <recommendedName>
        <fullName evidence="4">Glabrous enhancer-binding protein-like DBD domain-containing protein</fullName>
    </recommendedName>
</protein>
<evidence type="ECO:0000256" key="3">
    <source>
        <dbReference type="SAM" id="MobiDB-lite"/>
    </source>
</evidence>
<evidence type="ECO:0000256" key="2">
    <source>
        <dbReference type="SAM" id="Coils"/>
    </source>
</evidence>
<gene>
    <name evidence="5" type="ORF">PVK06_015861</name>
</gene>
<keyword evidence="2" id="KW-0175">Coiled coil</keyword>
<sequence length="627" mass="71246">MGIPQEIDDYMKRTIDDSLGLPISTESLQLKLRSSEETQRRLRVQYLLLLSKLKEKDQIIERSKAEANMNAVALKRFVQENQKLAAECANLLSQCNKWEKECLLYDRDREALMDFGNEADERAKKAEIRVHELEEELGKLNEELRFYQHRYESQEIDSSSEGATEEENLLESILAALICKNEVTSGRAFLEANTSLESCLRLLKMWNRLRPSTQKILTLAAEVKTLKKDKEHLRINLSKAEEEVKILFEENNILDEANKRLLRQSREEKNLHDSGGKHTGSASAKTNKRKSSPKIRSPIEKKINFTETDSARKPLSPFRYNSPINLHNNLSAICSSPSKYFLYNTYICAKNPIFLLVNCFQFKVTSSEDEEGSSTEEDDEEDPKTQSTPLIQKSRTTRKPDSESEPDTAVPIIKPIAIATKPMKGILSAKKCRSGKHLASLVRASSSKRSGEYAKEKRPEKKVGKEGLAIAPVVEEVKKTGEDAKKLLFQRLFSEDDEIALLKSMLAYSAKKVADPCADMNGFYDFVKKLFHIDVTKAQMMDKLKAHEQNAFELSKNIWGKEGISGKVESSTDKKIDELSKSSDSLLDKKFGVFDMEVEVVEVGLDMVDGEKKTALKVKWRKLQMVQ</sequence>
<feature type="domain" description="Glabrous enhancer-binding protein-like DBD" evidence="4">
    <location>
        <begin position="489"/>
        <end position="545"/>
    </location>
</feature>
<feature type="compositionally biased region" description="Polar residues" evidence="3">
    <location>
        <begin position="385"/>
        <end position="394"/>
    </location>
</feature>
<keyword evidence="6" id="KW-1185">Reference proteome</keyword>
<organism evidence="5 6">
    <name type="scientific">Gossypium arboreum</name>
    <name type="common">Tree cotton</name>
    <name type="synonym">Gossypium nanking</name>
    <dbReference type="NCBI Taxonomy" id="29729"/>
    <lineage>
        <taxon>Eukaryota</taxon>
        <taxon>Viridiplantae</taxon>
        <taxon>Streptophyta</taxon>
        <taxon>Embryophyta</taxon>
        <taxon>Tracheophyta</taxon>
        <taxon>Spermatophyta</taxon>
        <taxon>Magnoliopsida</taxon>
        <taxon>eudicotyledons</taxon>
        <taxon>Gunneridae</taxon>
        <taxon>Pentapetalae</taxon>
        <taxon>rosids</taxon>
        <taxon>malvids</taxon>
        <taxon>Malvales</taxon>
        <taxon>Malvaceae</taxon>
        <taxon>Malvoideae</taxon>
        <taxon>Gossypium</taxon>
    </lineage>
</organism>
<dbReference type="Proteomes" id="UP001358586">
    <property type="component" value="Chromosome 5"/>
</dbReference>
<comment type="caution">
    <text evidence="5">The sequence shown here is derived from an EMBL/GenBank/DDBJ whole genome shotgun (WGS) entry which is preliminary data.</text>
</comment>
<accession>A0ABR0PYJ5</accession>
<evidence type="ECO:0000256" key="1">
    <source>
        <dbReference type="ARBA" id="ARBA00010820"/>
    </source>
</evidence>
<feature type="compositionally biased region" description="Basic and acidic residues" evidence="3">
    <location>
        <begin position="267"/>
        <end position="276"/>
    </location>
</feature>
<name>A0ABR0PYJ5_GOSAR</name>